<dbReference type="GO" id="GO:0003677">
    <property type="term" value="F:DNA binding"/>
    <property type="evidence" value="ECO:0007669"/>
    <property type="project" value="UniProtKB-KW"/>
</dbReference>
<comment type="caution">
    <text evidence="5">The sequence shown here is derived from an EMBL/GenBank/DDBJ whole genome shotgun (WGS) entry which is preliminary data.</text>
</comment>
<keyword evidence="2" id="KW-0238">DNA-binding</keyword>
<dbReference type="Gene3D" id="1.20.120.530">
    <property type="entry name" value="GntR ligand-binding domain-like"/>
    <property type="match status" value="1"/>
</dbReference>
<dbReference type="EMBL" id="QSBM01000003">
    <property type="protein sequence ID" value="RGX31452.1"/>
    <property type="molecule type" value="Genomic_DNA"/>
</dbReference>
<evidence type="ECO:0000256" key="3">
    <source>
        <dbReference type="ARBA" id="ARBA00023163"/>
    </source>
</evidence>
<dbReference type="InterPro" id="IPR036388">
    <property type="entry name" value="WH-like_DNA-bd_sf"/>
</dbReference>
<dbReference type="SMART" id="SM00345">
    <property type="entry name" value="HTH_GNTR"/>
    <property type="match status" value="1"/>
</dbReference>
<organism evidence="5 6">
    <name type="scientific">Enterocloster asparagiformis</name>
    <dbReference type="NCBI Taxonomy" id="333367"/>
    <lineage>
        <taxon>Bacteria</taxon>
        <taxon>Bacillati</taxon>
        <taxon>Bacillota</taxon>
        <taxon>Clostridia</taxon>
        <taxon>Lachnospirales</taxon>
        <taxon>Lachnospiraceae</taxon>
        <taxon>Enterocloster</taxon>
    </lineage>
</organism>
<dbReference type="SMART" id="SM00895">
    <property type="entry name" value="FCD"/>
    <property type="match status" value="1"/>
</dbReference>
<dbReference type="AlphaFoldDB" id="A0A413FJ22"/>
<protein>
    <submittedName>
        <fullName evidence="5">GntR family transcriptional regulator</fullName>
    </submittedName>
</protein>
<dbReference type="InterPro" id="IPR036390">
    <property type="entry name" value="WH_DNA-bd_sf"/>
</dbReference>
<evidence type="ECO:0000256" key="1">
    <source>
        <dbReference type="ARBA" id="ARBA00023015"/>
    </source>
</evidence>
<name>A0A413FJ22_9FIRM</name>
<dbReference type="SUPFAM" id="SSF48008">
    <property type="entry name" value="GntR ligand-binding domain-like"/>
    <property type="match status" value="1"/>
</dbReference>
<keyword evidence="3" id="KW-0804">Transcription</keyword>
<sequence length="226" mass="26719">MKELDIIPREQHETSKNYAKRILIHNILTFRLEPGEQFQDKVIAECINVSRTPVHEAVLELSNQHIVDIFPNKGTFVSPMNEDLANDIYEIRYACEPAITARAAEYREPEDIMVLKENLHMQVFYISQNLDRYMKLDDAFHAKIYEISGKKGVFNIINNNSFHFDRMRRLRHRLDQTEEQCLIAHREILQAIESGDVEATRRASAKHLIQSFEDIRELRELYPRYF</sequence>
<dbReference type="PANTHER" id="PTHR43537:SF45">
    <property type="entry name" value="GNTR FAMILY REGULATORY PROTEIN"/>
    <property type="match status" value="1"/>
</dbReference>
<evidence type="ECO:0000256" key="2">
    <source>
        <dbReference type="ARBA" id="ARBA00023125"/>
    </source>
</evidence>
<dbReference type="Gene3D" id="1.10.10.10">
    <property type="entry name" value="Winged helix-like DNA-binding domain superfamily/Winged helix DNA-binding domain"/>
    <property type="match status" value="1"/>
</dbReference>
<dbReference type="SUPFAM" id="SSF46785">
    <property type="entry name" value="Winged helix' DNA-binding domain"/>
    <property type="match status" value="1"/>
</dbReference>
<dbReference type="InterPro" id="IPR008920">
    <property type="entry name" value="TF_FadR/GntR_C"/>
</dbReference>
<feature type="domain" description="HTH gntR-type" evidence="4">
    <location>
        <begin position="13"/>
        <end position="80"/>
    </location>
</feature>
<evidence type="ECO:0000313" key="6">
    <source>
        <dbReference type="Proteomes" id="UP000283880"/>
    </source>
</evidence>
<dbReference type="GO" id="GO:0003700">
    <property type="term" value="F:DNA-binding transcription factor activity"/>
    <property type="evidence" value="ECO:0007669"/>
    <property type="project" value="InterPro"/>
</dbReference>
<dbReference type="Pfam" id="PF07729">
    <property type="entry name" value="FCD"/>
    <property type="match status" value="1"/>
</dbReference>
<gene>
    <name evidence="5" type="ORF">DWV29_06120</name>
</gene>
<dbReference type="PROSITE" id="PS50949">
    <property type="entry name" value="HTH_GNTR"/>
    <property type="match status" value="1"/>
</dbReference>
<dbReference type="OrthoDB" id="368823at2"/>
<reference evidence="5 6" key="1">
    <citation type="submission" date="2018-08" db="EMBL/GenBank/DDBJ databases">
        <title>A genome reference for cultivated species of the human gut microbiota.</title>
        <authorList>
            <person name="Zou Y."/>
            <person name="Xue W."/>
            <person name="Luo G."/>
        </authorList>
    </citation>
    <scope>NUCLEOTIDE SEQUENCE [LARGE SCALE GENOMIC DNA]</scope>
    <source>
        <strain evidence="5 6">AF04-15</strain>
    </source>
</reference>
<dbReference type="InterPro" id="IPR011711">
    <property type="entry name" value="GntR_C"/>
</dbReference>
<evidence type="ECO:0000313" key="5">
    <source>
        <dbReference type="EMBL" id="RGX31452.1"/>
    </source>
</evidence>
<dbReference type="Pfam" id="PF00392">
    <property type="entry name" value="GntR"/>
    <property type="match status" value="1"/>
</dbReference>
<dbReference type="Proteomes" id="UP000283880">
    <property type="component" value="Unassembled WGS sequence"/>
</dbReference>
<keyword evidence="1" id="KW-0805">Transcription regulation</keyword>
<accession>A0A413FJ22</accession>
<proteinExistence type="predicted"/>
<dbReference type="RefSeq" id="WP_007717797.1">
    <property type="nucleotide sequence ID" value="NZ_BAABXR010000001.1"/>
</dbReference>
<evidence type="ECO:0000259" key="4">
    <source>
        <dbReference type="PROSITE" id="PS50949"/>
    </source>
</evidence>
<dbReference type="PANTHER" id="PTHR43537">
    <property type="entry name" value="TRANSCRIPTIONAL REGULATOR, GNTR FAMILY"/>
    <property type="match status" value="1"/>
</dbReference>
<dbReference type="InterPro" id="IPR000524">
    <property type="entry name" value="Tscrpt_reg_HTH_GntR"/>
</dbReference>